<accession>A0A498M635</accession>
<keyword evidence="7" id="KW-1185">Reference proteome</keyword>
<evidence type="ECO:0000256" key="2">
    <source>
        <dbReference type="SAM" id="Coils"/>
    </source>
</evidence>
<dbReference type="PANTHER" id="PTHR21292:SF4">
    <property type="entry name" value="TUMOR NECROSIS FACTOR ALPHA-INDUCED PROTEIN 2"/>
    <property type="match status" value="1"/>
</dbReference>
<dbReference type="STRING" id="84645.A0A498M635"/>
<feature type="domain" description="LBH" evidence="5">
    <location>
        <begin position="20"/>
        <end position="101"/>
    </location>
</feature>
<dbReference type="InterPro" id="IPR042532">
    <property type="entry name" value="EXOC3/Sec6_C"/>
</dbReference>
<evidence type="ECO:0000256" key="1">
    <source>
        <dbReference type="ARBA" id="ARBA00009447"/>
    </source>
</evidence>
<dbReference type="Gene3D" id="1.10.357.70">
    <property type="entry name" value="Exocyst complex component Sec6, C-terminal domain"/>
    <property type="match status" value="1"/>
</dbReference>
<evidence type="ECO:0000313" key="6">
    <source>
        <dbReference type="EMBL" id="RXN15363.1"/>
    </source>
</evidence>
<dbReference type="GO" id="GO:0051601">
    <property type="term" value="P:exocyst localization"/>
    <property type="evidence" value="ECO:0007669"/>
    <property type="project" value="TreeGrafter"/>
</dbReference>
<feature type="coiled-coil region" evidence="2">
    <location>
        <begin position="231"/>
        <end position="266"/>
    </location>
</feature>
<dbReference type="GO" id="GO:0000145">
    <property type="term" value="C:exocyst"/>
    <property type="evidence" value="ECO:0007669"/>
    <property type="project" value="InterPro"/>
</dbReference>
<evidence type="ECO:0000259" key="5">
    <source>
        <dbReference type="Pfam" id="PF15317"/>
    </source>
</evidence>
<reference evidence="6 7" key="1">
    <citation type="submission" date="2018-03" db="EMBL/GenBank/DDBJ databases">
        <title>Draft genome sequence of Rohu Carp (Labeo rohita).</title>
        <authorList>
            <person name="Das P."/>
            <person name="Kushwaha B."/>
            <person name="Joshi C.G."/>
            <person name="Kumar D."/>
            <person name="Nagpure N.S."/>
            <person name="Sahoo L."/>
            <person name="Das S.P."/>
            <person name="Bit A."/>
            <person name="Patnaik S."/>
            <person name="Meher P.K."/>
            <person name="Jayasankar P."/>
            <person name="Koringa P.G."/>
            <person name="Patel N.V."/>
            <person name="Hinsu A.T."/>
            <person name="Kumar R."/>
            <person name="Pandey M."/>
            <person name="Agarwal S."/>
            <person name="Srivastava S."/>
            <person name="Singh M."/>
            <person name="Iquebal M.A."/>
            <person name="Jaiswal S."/>
            <person name="Angadi U.B."/>
            <person name="Kumar N."/>
            <person name="Raza M."/>
            <person name="Shah T.M."/>
            <person name="Rai A."/>
            <person name="Jena J.K."/>
        </authorList>
    </citation>
    <scope>NUCLEOTIDE SEQUENCE [LARGE SCALE GENOMIC DNA]</scope>
    <source>
        <strain evidence="6">DASCIFA01</strain>
        <tissue evidence="6">Testis</tissue>
    </source>
</reference>
<dbReference type="InterPro" id="IPR038990">
    <property type="entry name" value="LBH_dom"/>
</dbReference>
<dbReference type="GO" id="GO:0006887">
    <property type="term" value="P:exocytosis"/>
    <property type="evidence" value="ECO:0007669"/>
    <property type="project" value="InterPro"/>
</dbReference>
<dbReference type="PANTHER" id="PTHR21292">
    <property type="entry name" value="EXOCYST COMPLEX COMPONENT SEC6-RELATED"/>
    <property type="match status" value="1"/>
</dbReference>
<name>A0A498M635_LABRO</name>
<dbReference type="EMBL" id="QBIY01012855">
    <property type="protein sequence ID" value="RXN15363.1"/>
    <property type="molecule type" value="Genomic_DNA"/>
</dbReference>
<keyword evidence="4" id="KW-0732">Signal</keyword>
<feature type="signal peptide" evidence="4">
    <location>
        <begin position="1"/>
        <end position="21"/>
    </location>
</feature>
<evidence type="ECO:0000256" key="3">
    <source>
        <dbReference type="SAM" id="MobiDB-lite"/>
    </source>
</evidence>
<dbReference type="Proteomes" id="UP000290572">
    <property type="component" value="Unassembled WGS sequence"/>
</dbReference>
<dbReference type="GO" id="GO:0000149">
    <property type="term" value="F:SNARE binding"/>
    <property type="evidence" value="ECO:0007669"/>
    <property type="project" value="TreeGrafter"/>
</dbReference>
<dbReference type="Pfam" id="PF06046">
    <property type="entry name" value="Sec6"/>
    <property type="match status" value="2"/>
</dbReference>
<comment type="caution">
    <text evidence="6">The sequence shown here is derived from an EMBL/GenBank/DDBJ whole genome shotgun (WGS) entry which is preliminary data.</text>
</comment>
<feature type="compositionally biased region" description="Basic and acidic residues" evidence="3">
    <location>
        <begin position="93"/>
        <end position="113"/>
    </location>
</feature>
<organism evidence="6 7">
    <name type="scientific">Labeo rohita</name>
    <name type="common">Indian major carp</name>
    <name type="synonym">Cyprinus rohita</name>
    <dbReference type="NCBI Taxonomy" id="84645"/>
    <lineage>
        <taxon>Eukaryota</taxon>
        <taxon>Metazoa</taxon>
        <taxon>Chordata</taxon>
        <taxon>Craniata</taxon>
        <taxon>Vertebrata</taxon>
        <taxon>Euteleostomi</taxon>
        <taxon>Actinopterygii</taxon>
        <taxon>Neopterygii</taxon>
        <taxon>Teleostei</taxon>
        <taxon>Ostariophysi</taxon>
        <taxon>Cypriniformes</taxon>
        <taxon>Cyprinidae</taxon>
        <taxon>Labeoninae</taxon>
        <taxon>Labeonini</taxon>
        <taxon>Labeo</taxon>
    </lineage>
</organism>
<gene>
    <name evidence="6" type="ORF">ROHU_037109</name>
</gene>
<proteinExistence type="inferred from homology"/>
<keyword evidence="2" id="KW-0175">Coiled coil</keyword>
<dbReference type="Pfam" id="PF15317">
    <property type="entry name" value="Lbh"/>
    <property type="match status" value="1"/>
</dbReference>
<dbReference type="InterPro" id="IPR010326">
    <property type="entry name" value="EXOC3/Sec6"/>
</dbReference>
<feature type="chain" id="PRO_5019843046" evidence="4">
    <location>
        <begin position="22"/>
        <end position="1356"/>
    </location>
</feature>
<comment type="similarity">
    <text evidence="1">Belongs to the SEC6 family.</text>
</comment>
<evidence type="ECO:0000256" key="4">
    <source>
        <dbReference type="SAM" id="SignalP"/>
    </source>
</evidence>
<sequence>MYRLALHKIMVGLSLSLGSMTEVMNSCESAVGDYGVSGASEDQNISFQIFPDSHERFPKLSKRLPSIVVEPTESGEVESGELRWPPDDLSPTDDPRDKQAQAAKGLDENKESEEICEETTGIEGTADEEPKEQCQKQKHLMKIPKNIKMKNILKHKKSSKSEAALTPEKPLEVDLDTIEGIADSPGVSEVACQKHKIKIKLTEKMKILDFKKWQKNPKSPETPPVERDFNGNLEENRLAEAQQQLVEAEERLFSSKEARAEDEEDKLQRDYEIFVLRLRLAIHDSMSEDNQETLKSALTSILKEEAQDRRWAEVAADQRPVWRPRKCRNIHDTSLQNIVEERMKNADEQENKADNLSTSLKKEVCRMGKQVQKDLLRVVRNLRECYPPDFEICRTYAHLYHQAFSTRLQELARSEISCEECLYILSWIVEYYPNDVLKHKELEEHINSSGLGPLLPEEDLKRLEEQYFSYKESEIKKWLFTAFEKEVKKWSDGSEPELLDGYYFSSLAVDVLPLVDGAVKDVNTFLSCESKARSLLNQLDSVLLSYKTRLEELIKRKQENIPKILSATLVNIYQFRDYVQKPEHLFSEDTRTACLSTLADLKNICHKHFLSRIHSELKPLYHKLWTQVWFAGHCEVVEELVKALENNIDSVKELQPVCREELLAELHVNVMVEYVRRMMKRKLRLKDKEQQEAAAEFICHDSNKICSVFAKVGSREEWLCQILPKLSEILKLQDPGSLQLEIVTLARDYPDIRKHQKNSKSHESEADLTTVKGTADLPGNPGKKHEMKASDKLKNVFVMKRQKNSKSCETPSGNLDQSHVEAEEHLFSSTEVASAEDKDCEIFRLRMAIYDSFSEDNQETLKSALTSVLQEKTQDQCWSEAAVDECPIWSPEKCRQIKTLLKIVVEQRMKNANERENRADKLSTSLKREVCRMGKQVQKDLLRVVRNLRECYPPDFDICRTYAQLYHEAFSTRLQELARSKVSSEECLYILSWIVDYYPNDVLKHKELEEHINSSSLGPLLPEEDLKRLEEQYFTYKENEVRKWLFTALEKEVKKWSDGIQPELMDGYYCSNLAVDVLPLVDITVSEVKALLRCENKTWCLLNQLDGFLTSYKKSLEELVKRKQKHIPKTLNANLVDIHQFRDYVQKPEHPFSEDTRTACLSTLADLKNICHTYFLSRIHKELKPLYRKLWTQVWFAGHREVVEELVKALENSIDHFKELKPVCREELLAELHVDVMVEYVRRMMKRKLKLEDKEQQEAAAEFICHNNNKICSVFAKVISLPKKASCQQREELGSISFPIQRTWGAQVTRDPVLRCGKPTPASTKAYQQENFSNCWYSPHRTSKLGQGRACDVERG</sequence>
<evidence type="ECO:0000313" key="7">
    <source>
        <dbReference type="Proteomes" id="UP000290572"/>
    </source>
</evidence>
<protein>
    <submittedName>
        <fullName evidence="6">Tumor necrosis factor alpha-induced 2-like protein</fullName>
    </submittedName>
</protein>
<feature type="region of interest" description="Disordered" evidence="3">
    <location>
        <begin position="71"/>
        <end position="131"/>
    </location>
</feature>